<dbReference type="EMBL" id="CP035704">
    <property type="protein sequence ID" value="QBB70456.1"/>
    <property type="molecule type" value="Genomic_DNA"/>
</dbReference>
<dbReference type="PRINTS" id="PR00719">
    <property type="entry name" value="LMWPTPASE"/>
</dbReference>
<evidence type="ECO:0000256" key="1">
    <source>
        <dbReference type="ARBA" id="ARBA00011063"/>
    </source>
</evidence>
<dbReference type="GO" id="GO:0004725">
    <property type="term" value="F:protein tyrosine phosphatase activity"/>
    <property type="evidence" value="ECO:0007669"/>
    <property type="project" value="UniProtKB-EC"/>
</dbReference>
<reference evidence="7 8" key="1">
    <citation type="submission" date="2019-01" db="EMBL/GenBank/DDBJ databases">
        <title>Pseudolysobacter antarctica gen. nov., sp. nov., isolated from Fildes Peninsula, Antarctica.</title>
        <authorList>
            <person name="Wei Z."/>
            <person name="Peng F."/>
        </authorList>
    </citation>
    <scope>NUCLEOTIDE SEQUENCE [LARGE SCALE GENOMIC DNA]</scope>
    <source>
        <strain evidence="7 8">AQ6-296</strain>
    </source>
</reference>
<dbReference type="AlphaFoldDB" id="A0A411HIV3"/>
<keyword evidence="4" id="KW-0904">Protein phosphatase</keyword>
<dbReference type="KEGG" id="xbc:ELE36_08785"/>
<accession>A0A411HIV3</accession>
<protein>
    <recommendedName>
        <fullName evidence="2">protein-tyrosine-phosphatase</fullName>
        <ecNumber evidence="2">3.1.3.48</ecNumber>
    </recommendedName>
</protein>
<dbReference type="PANTHER" id="PTHR11717">
    <property type="entry name" value="LOW MOLECULAR WEIGHT PROTEIN TYROSINE PHOSPHATASE"/>
    <property type="match status" value="1"/>
</dbReference>
<evidence type="ECO:0000313" key="8">
    <source>
        <dbReference type="Proteomes" id="UP000291562"/>
    </source>
</evidence>
<dbReference type="CDD" id="cd16343">
    <property type="entry name" value="LMWPTP"/>
    <property type="match status" value="1"/>
</dbReference>
<gene>
    <name evidence="7" type="ORF">ELE36_08785</name>
</gene>
<evidence type="ECO:0000256" key="5">
    <source>
        <dbReference type="PIRSR" id="PIRSR617867-1"/>
    </source>
</evidence>
<feature type="active site" description="Proton donor" evidence="5">
    <location>
        <position position="115"/>
    </location>
</feature>
<keyword evidence="8" id="KW-1185">Reference proteome</keyword>
<dbReference type="Pfam" id="PF01451">
    <property type="entry name" value="LMWPc"/>
    <property type="match status" value="1"/>
</dbReference>
<dbReference type="EC" id="3.1.3.48" evidence="2"/>
<evidence type="ECO:0000259" key="6">
    <source>
        <dbReference type="SMART" id="SM00226"/>
    </source>
</evidence>
<feature type="active site" evidence="5">
    <location>
        <position position="6"/>
    </location>
</feature>
<evidence type="ECO:0000313" key="7">
    <source>
        <dbReference type="EMBL" id="QBB70456.1"/>
    </source>
</evidence>
<dbReference type="InterPro" id="IPR050438">
    <property type="entry name" value="LMW_PTPase"/>
</dbReference>
<evidence type="ECO:0000256" key="3">
    <source>
        <dbReference type="ARBA" id="ARBA00022801"/>
    </source>
</evidence>
<keyword evidence="3" id="KW-0378">Hydrolase</keyword>
<organism evidence="7 8">
    <name type="scientific">Pseudolysobacter antarcticus</name>
    <dbReference type="NCBI Taxonomy" id="2511995"/>
    <lineage>
        <taxon>Bacteria</taxon>
        <taxon>Pseudomonadati</taxon>
        <taxon>Pseudomonadota</taxon>
        <taxon>Gammaproteobacteria</taxon>
        <taxon>Lysobacterales</taxon>
        <taxon>Rhodanobacteraceae</taxon>
        <taxon>Pseudolysobacter</taxon>
    </lineage>
</organism>
<name>A0A411HIV3_9GAMM</name>
<evidence type="ECO:0000256" key="4">
    <source>
        <dbReference type="ARBA" id="ARBA00022912"/>
    </source>
</evidence>
<feature type="domain" description="Phosphotyrosine protein phosphatase I" evidence="6">
    <location>
        <begin position="2"/>
        <end position="141"/>
    </location>
</feature>
<evidence type="ECO:0000256" key="2">
    <source>
        <dbReference type="ARBA" id="ARBA00013064"/>
    </source>
</evidence>
<proteinExistence type="inferred from homology"/>
<dbReference type="SMART" id="SM00226">
    <property type="entry name" value="LMWPc"/>
    <property type="match status" value="1"/>
</dbReference>
<dbReference type="InterPro" id="IPR023485">
    <property type="entry name" value="Ptyr_pPase"/>
</dbReference>
<dbReference type="Gene3D" id="3.40.50.2300">
    <property type="match status" value="1"/>
</dbReference>
<dbReference type="InterPro" id="IPR036196">
    <property type="entry name" value="Ptyr_pPase_sf"/>
</dbReference>
<dbReference type="SUPFAM" id="SSF52788">
    <property type="entry name" value="Phosphotyrosine protein phosphatases I"/>
    <property type="match status" value="1"/>
</dbReference>
<dbReference type="Proteomes" id="UP000291562">
    <property type="component" value="Chromosome"/>
</dbReference>
<dbReference type="OrthoDB" id="9784339at2"/>
<comment type="similarity">
    <text evidence="1">Belongs to the low molecular weight phosphotyrosine protein phosphatase family.</text>
</comment>
<dbReference type="PANTHER" id="PTHR11717:SF7">
    <property type="entry name" value="LOW MOLECULAR WEIGHT PHOSPHOTYROSINE PROTEIN PHOSPHATASE"/>
    <property type="match status" value="1"/>
</dbReference>
<sequence>MGNICRSPTVEAVARTHFARANLDIHMASAGTENYHQGGVADPRSIAIARARGYALGGHRARQVRHADFADFDHLLAMDQVNLATLVTRCPPQFSHKLELFLPFSGITHPHEVPDPYYGKTADFENVVDLAERGMSGLIERLRKASSAHV</sequence>
<dbReference type="InterPro" id="IPR017867">
    <property type="entry name" value="Tyr_phospatase_low_mol_wt"/>
</dbReference>